<dbReference type="RefSeq" id="WP_346335953.1">
    <property type="nucleotide sequence ID" value="NZ_JBBYXI010000001.1"/>
</dbReference>
<dbReference type="PANTHER" id="PTHR42923:SF17">
    <property type="entry name" value="AMINE OXIDASE DOMAIN-CONTAINING PROTEIN"/>
    <property type="match status" value="1"/>
</dbReference>
<evidence type="ECO:0000313" key="2">
    <source>
        <dbReference type="EMBL" id="MEN3929976.1"/>
    </source>
</evidence>
<keyword evidence="3" id="KW-1185">Reference proteome</keyword>
<sequence>MRIAIVGTGIAGNGAAWALSHNKNIDLTIFEQEGRLGGHSATVEVANAKTSVAVDTGFIVYNELNYPHFTNLMSHLGVRTQDSDMSFSLSDEASGQEWCGRSQNVLSGLFARKQNLFSPSFMNMLLEVRKFGKTAIKDLEEGRLTGLSLGEYLDESHFSKELQDYYLIPMGAAIWSMPITRIPDFPAESYVAFFRNHHLLQWDRPVWRTVSGGSREYVKVLTQPFADRIRKNTKVISIRRDTDGVILKTEDGKTEKFDKAIIATHSDQALIMLEDSSEAEQLILGSIKYRSNDVILHKDQRLMPRRRAAWASWNVHQSLQRQEDLCVTYWMNILQDIDKTFPLFVTLNPDRDIPEEHVFGRFSYAHPQFDAAAMTAQTRLNDIQGKRHIWFCGAWTGYGFHEDGLKSGFDVARALGGIIPWEQSPMLEAAE</sequence>
<dbReference type="Pfam" id="PF01593">
    <property type="entry name" value="Amino_oxidase"/>
    <property type="match status" value="1"/>
</dbReference>
<dbReference type="Proteomes" id="UP001418637">
    <property type="component" value="Unassembled WGS sequence"/>
</dbReference>
<dbReference type="PANTHER" id="PTHR42923">
    <property type="entry name" value="PROTOPORPHYRINOGEN OXIDASE"/>
    <property type="match status" value="1"/>
</dbReference>
<dbReference type="Gene3D" id="1.10.405.20">
    <property type="match status" value="1"/>
</dbReference>
<reference evidence="2 3" key="1">
    <citation type="submission" date="2024-04" db="EMBL/GenBank/DDBJ databases">
        <title>A novel species isolated from cricket.</title>
        <authorList>
            <person name="Wang H.-C."/>
        </authorList>
    </citation>
    <scope>NUCLEOTIDE SEQUENCE [LARGE SCALE GENOMIC DNA]</scope>
    <source>
        <strain evidence="2 3">WL0021</strain>
    </source>
</reference>
<evidence type="ECO:0000259" key="1">
    <source>
        <dbReference type="Pfam" id="PF01593"/>
    </source>
</evidence>
<dbReference type="InterPro" id="IPR036188">
    <property type="entry name" value="FAD/NAD-bd_sf"/>
</dbReference>
<organism evidence="2 3">
    <name type="scientific">Hohaiivirga grylli</name>
    <dbReference type="NCBI Taxonomy" id="3133970"/>
    <lineage>
        <taxon>Bacteria</taxon>
        <taxon>Pseudomonadati</taxon>
        <taxon>Pseudomonadota</taxon>
        <taxon>Alphaproteobacteria</taxon>
        <taxon>Hyphomicrobiales</taxon>
        <taxon>Methylobacteriaceae</taxon>
        <taxon>Hohaiivirga</taxon>
    </lineage>
</organism>
<comment type="caution">
    <text evidence="2">The sequence shown here is derived from an EMBL/GenBank/DDBJ whole genome shotgun (WGS) entry which is preliminary data.</text>
</comment>
<dbReference type="InterPro" id="IPR002937">
    <property type="entry name" value="Amino_oxidase"/>
</dbReference>
<dbReference type="Gene3D" id="3.50.50.60">
    <property type="entry name" value="FAD/NAD(P)-binding domain"/>
    <property type="match status" value="1"/>
</dbReference>
<dbReference type="InterPro" id="IPR050464">
    <property type="entry name" value="Zeta_carotene_desat/Oxidored"/>
</dbReference>
<evidence type="ECO:0000313" key="3">
    <source>
        <dbReference type="Proteomes" id="UP001418637"/>
    </source>
</evidence>
<proteinExistence type="predicted"/>
<dbReference type="Gene3D" id="3.30.70.1990">
    <property type="match status" value="1"/>
</dbReference>
<name>A0ABV0BIM3_9HYPH</name>
<dbReference type="EMBL" id="JBBYXI010000001">
    <property type="protein sequence ID" value="MEN3929976.1"/>
    <property type="molecule type" value="Genomic_DNA"/>
</dbReference>
<feature type="domain" description="Amine oxidase" evidence="1">
    <location>
        <begin position="15"/>
        <end position="302"/>
    </location>
</feature>
<accession>A0ABV0BIM3</accession>
<protein>
    <submittedName>
        <fullName evidence="2">FAD-dependent oxidoreductase</fullName>
    </submittedName>
</protein>
<dbReference type="SUPFAM" id="SSF51905">
    <property type="entry name" value="FAD/NAD(P)-binding domain"/>
    <property type="match status" value="1"/>
</dbReference>
<gene>
    <name evidence="2" type="ORF">WJT86_02740</name>
</gene>